<feature type="signal peptide" evidence="4">
    <location>
        <begin position="1"/>
        <end position="25"/>
    </location>
</feature>
<gene>
    <name evidence="6" type="ORF">BJF92_09050</name>
</gene>
<dbReference type="SUPFAM" id="SSF53822">
    <property type="entry name" value="Periplasmic binding protein-like I"/>
    <property type="match status" value="1"/>
</dbReference>
<comment type="similarity">
    <text evidence="2">Belongs to the bacterial solute-binding protein 2 family.</text>
</comment>
<dbReference type="InterPro" id="IPR025997">
    <property type="entry name" value="SBP_2_dom"/>
</dbReference>
<evidence type="ECO:0000259" key="5">
    <source>
        <dbReference type="Pfam" id="PF13407"/>
    </source>
</evidence>
<organism evidence="6 7">
    <name type="scientific">Xaviernesmea rhizosphaerae</name>
    <dbReference type="NCBI Taxonomy" id="1672749"/>
    <lineage>
        <taxon>Bacteria</taxon>
        <taxon>Pseudomonadati</taxon>
        <taxon>Pseudomonadota</taxon>
        <taxon>Alphaproteobacteria</taxon>
        <taxon>Hyphomicrobiales</taxon>
        <taxon>Rhizobiaceae</taxon>
        <taxon>Rhizobium/Agrobacterium group</taxon>
        <taxon>Xaviernesmea</taxon>
    </lineage>
</organism>
<name>A0A1Q9AKJ7_9HYPH</name>
<keyword evidence="3 4" id="KW-0732">Signal</keyword>
<dbReference type="InterPro" id="IPR028082">
    <property type="entry name" value="Peripla_BP_I"/>
</dbReference>
<dbReference type="Proteomes" id="UP000186143">
    <property type="component" value="Unassembled WGS sequence"/>
</dbReference>
<dbReference type="RefSeq" id="WP_075634506.1">
    <property type="nucleotide sequence ID" value="NZ_MKIO01000026.1"/>
</dbReference>
<evidence type="ECO:0000313" key="6">
    <source>
        <dbReference type="EMBL" id="OLP55812.1"/>
    </source>
</evidence>
<dbReference type="PANTHER" id="PTHR46847">
    <property type="entry name" value="D-ALLOSE-BINDING PERIPLASMIC PROTEIN-RELATED"/>
    <property type="match status" value="1"/>
</dbReference>
<dbReference type="OrthoDB" id="9773673at2"/>
<comment type="subcellular location">
    <subcellularLocation>
        <location evidence="1">Cell envelope</location>
    </subcellularLocation>
</comment>
<dbReference type="AlphaFoldDB" id="A0A1Q9AKJ7"/>
<protein>
    <submittedName>
        <fullName evidence="6">Sugar ABC transporter substrate-binding protein</fullName>
    </submittedName>
</protein>
<dbReference type="PANTHER" id="PTHR46847:SF1">
    <property type="entry name" value="D-ALLOSE-BINDING PERIPLASMIC PROTEIN-RELATED"/>
    <property type="match status" value="1"/>
</dbReference>
<evidence type="ECO:0000313" key="7">
    <source>
        <dbReference type="Proteomes" id="UP000186143"/>
    </source>
</evidence>
<proteinExistence type="inferred from homology"/>
<feature type="domain" description="Periplasmic binding protein" evidence="5">
    <location>
        <begin position="40"/>
        <end position="285"/>
    </location>
</feature>
<evidence type="ECO:0000256" key="3">
    <source>
        <dbReference type="ARBA" id="ARBA00022729"/>
    </source>
</evidence>
<comment type="caution">
    <text evidence="6">The sequence shown here is derived from an EMBL/GenBank/DDBJ whole genome shotgun (WGS) entry which is preliminary data.</text>
</comment>
<sequence>MSGMWRKAAIVAAAQLLLSAISAHATNIAWVHANAAAQSEQRVKAGFDAWLKSSGKDWNVSVLDSGGSGERTASNLQDAASRGVDAIIITMADLRASRAALDAAIAAKIPIVTVDSGYVPGVLADITTNNWAMSADVSPYLLNELGGKGNIIFLRMAEHHGTRKRGDVMATILKEYPDIKVLAEHNIKYTAFFEDTTSTMQDYASRFGDQINAVWAPWDEPAQASINALKAAGLNNVKVIGIDGHPNAVAEVCKPDGMMIATVSQPFEKMGAQAGEWIEDIVVKKEDPAKVIPSKTVYLDAPLVTKQNCKDFLPK</sequence>
<dbReference type="GO" id="GO:0030313">
    <property type="term" value="C:cell envelope"/>
    <property type="evidence" value="ECO:0007669"/>
    <property type="project" value="UniProtKB-SubCell"/>
</dbReference>
<dbReference type="STRING" id="1672749.BJF92_09050"/>
<dbReference type="Pfam" id="PF13407">
    <property type="entry name" value="Peripla_BP_4"/>
    <property type="match status" value="1"/>
</dbReference>
<evidence type="ECO:0000256" key="2">
    <source>
        <dbReference type="ARBA" id="ARBA00007639"/>
    </source>
</evidence>
<accession>A0A1Q9AKJ7</accession>
<dbReference type="Gene3D" id="3.40.50.2300">
    <property type="match status" value="2"/>
</dbReference>
<dbReference type="GO" id="GO:0030246">
    <property type="term" value="F:carbohydrate binding"/>
    <property type="evidence" value="ECO:0007669"/>
    <property type="project" value="UniProtKB-ARBA"/>
</dbReference>
<feature type="chain" id="PRO_5013226185" evidence="4">
    <location>
        <begin position="26"/>
        <end position="315"/>
    </location>
</feature>
<evidence type="ECO:0000256" key="4">
    <source>
        <dbReference type="SAM" id="SignalP"/>
    </source>
</evidence>
<evidence type="ECO:0000256" key="1">
    <source>
        <dbReference type="ARBA" id="ARBA00004196"/>
    </source>
</evidence>
<dbReference type="EMBL" id="MKIO01000026">
    <property type="protein sequence ID" value="OLP55812.1"/>
    <property type="molecule type" value="Genomic_DNA"/>
</dbReference>
<reference evidence="6 7" key="1">
    <citation type="submission" date="2016-09" db="EMBL/GenBank/DDBJ databases">
        <title>Rhizobium sp. nov., a novel species isolated from the rice rhizosphere.</title>
        <authorList>
            <person name="Zhao J."/>
            <person name="Zhang X."/>
        </authorList>
    </citation>
    <scope>NUCLEOTIDE SEQUENCE [LARGE SCALE GENOMIC DNA]</scope>
    <source>
        <strain evidence="6 7">MH17</strain>
    </source>
</reference>